<dbReference type="RefSeq" id="WP_003896367.1">
    <property type="nucleotide sequence ID" value="NZ_CP027541.1"/>
</dbReference>
<evidence type="ECO:0000313" key="3">
    <source>
        <dbReference type="Proteomes" id="UP000011200"/>
    </source>
</evidence>
<dbReference type="Gene3D" id="3.30.559.30">
    <property type="entry name" value="Nonribosomal peptide synthetase, condensation domain"/>
    <property type="match status" value="1"/>
</dbReference>
<dbReference type="GO" id="GO:0003824">
    <property type="term" value="F:catalytic activity"/>
    <property type="evidence" value="ECO:0007669"/>
    <property type="project" value="InterPro"/>
</dbReference>
<dbReference type="SUPFAM" id="SSF52777">
    <property type="entry name" value="CoA-dependent acyltransferases"/>
    <property type="match status" value="2"/>
</dbReference>
<dbReference type="PANTHER" id="PTHR28037">
    <property type="entry name" value="ALCOHOL O-ACETYLTRANSFERASE 1-RELATED"/>
    <property type="match status" value="1"/>
</dbReference>
<dbReference type="EMBL" id="CP027541">
    <property type="protein sequence ID" value="AWT55817.1"/>
    <property type="molecule type" value="Genomic_DNA"/>
</dbReference>
<dbReference type="Proteomes" id="UP000011200">
    <property type="component" value="Chromosome"/>
</dbReference>
<reference evidence="2 3" key="1">
    <citation type="journal article" date="2013" name="Genome Announc.">
        <title>Draft genome sequence of MKD8, a conjugal recipient Mycobacterium smegmatis strain.</title>
        <authorList>
            <person name="Gray T.A."/>
            <person name="Palumbo M.J."/>
            <person name="Derbyshire K.M."/>
        </authorList>
    </citation>
    <scope>NUCLEOTIDE SEQUENCE [LARGE SCALE GENOMIC DNA]</scope>
    <source>
        <strain evidence="2 3">MKD8</strain>
    </source>
</reference>
<dbReference type="Gene3D" id="3.30.559.10">
    <property type="entry name" value="Chloramphenicol acetyltransferase-like domain"/>
    <property type="match status" value="1"/>
</dbReference>
<dbReference type="InterPro" id="IPR001242">
    <property type="entry name" value="Condensation_dom"/>
</dbReference>
<evidence type="ECO:0000259" key="1">
    <source>
        <dbReference type="Pfam" id="PF00668"/>
    </source>
</evidence>
<dbReference type="Pfam" id="PF00668">
    <property type="entry name" value="Condensation"/>
    <property type="match status" value="1"/>
</dbReference>
<organism evidence="2 3">
    <name type="scientific">Mycolicibacterium smegmatis (strain MKD8)</name>
    <name type="common">Mycobacterium smegmatis</name>
    <dbReference type="NCBI Taxonomy" id="1214915"/>
    <lineage>
        <taxon>Bacteria</taxon>
        <taxon>Bacillati</taxon>
        <taxon>Actinomycetota</taxon>
        <taxon>Actinomycetes</taxon>
        <taxon>Mycobacteriales</taxon>
        <taxon>Mycobacteriaceae</taxon>
        <taxon>Mycolicibacterium</taxon>
    </lineage>
</organism>
<proteinExistence type="predicted"/>
<accession>A0A2U9PVP3</accession>
<protein>
    <submittedName>
        <fullName evidence="2">Peptide synthetase ScpsB, putative</fullName>
    </submittedName>
</protein>
<dbReference type="AlphaFoldDB" id="A0A2U9PVP3"/>
<dbReference type="InterPro" id="IPR052058">
    <property type="entry name" value="Alcohol_O-acetyltransferase"/>
</dbReference>
<sequence>MTSSRQDHTAIETATFVRPVDALERLFYRYSDRNPVHFMLVAEFDDVLDEDAVRSALELLSRRHPLLQVHVEDRQGGRLGFYRIENPEPVPLRVVETTDWQAVAAEEFVEPFDRSRAPLMRAVLLVDATSSALLLTIDHTIGDGISTIKALRDVLAVLNGERLPVLPVPPSQEVMLDNVFGPTKQWTLVTSPDPDPRMLRPTSVREFDGTPTTIHSLAIPAHDTAALLRRCRAERTTVHAAMVTAASRVRSRWGGEDFVRVLSPINFRSLIRADDEVAPYFSCVITGMAPQDGASFWDHARNVTADLAAARSAPGTLTASAGVQQLIGVDADTATAEEVFTRAIPFDLLITNLGIQDFEGTGPLRPTAVWAPVLESQIAGNVVIGITTYAGVLRMVACGYAPVQEFLEPVAQTLVDESA</sequence>
<reference evidence="3" key="2">
    <citation type="submission" date="2018-03" db="EMBL/GenBank/DDBJ databases">
        <authorList>
            <person name="Derbyshire K."/>
            <person name="Gray T.A."/>
            <person name="Champion M."/>
        </authorList>
    </citation>
    <scope>NUCLEOTIDE SEQUENCE [LARGE SCALE GENOMIC DNA]</scope>
    <source>
        <strain evidence="3">MKD8</strain>
    </source>
</reference>
<dbReference type="PANTHER" id="PTHR28037:SF1">
    <property type="entry name" value="ALCOHOL O-ACETYLTRANSFERASE 1-RELATED"/>
    <property type="match status" value="1"/>
</dbReference>
<evidence type="ECO:0000313" key="2">
    <source>
        <dbReference type="EMBL" id="AWT55817.1"/>
    </source>
</evidence>
<dbReference type="InterPro" id="IPR023213">
    <property type="entry name" value="CAT-like_dom_sf"/>
</dbReference>
<gene>
    <name evidence="2" type="ORF">D806_048660</name>
</gene>
<name>A0A2U9PVP3_MYCSE</name>
<dbReference type="GO" id="GO:0008610">
    <property type="term" value="P:lipid biosynthetic process"/>
    <property type="evidence" value="ECO:0007669"/>
    <property type="project" value="UniProtKB-ARBA"/>
</dbReference>
<feature type="domain" description="Condensation" evidence="1">
    <location>
        <begin position="40"/>
        <end position="169"/>
    </location>
</feature>